<evidence type="ECO:0008006" key="3">
    <source>
        <dbReference type="Google" id="ProtNLM"/>
    </source>
</evidence>
<dbReference type="Proteomes" id="UP000054248">
    <property type="component" value="Unassembled WGS sequence"/>
</dbReference>
<protein>
    <recommendedName>
        <fullName evidence="3">Aminoglycoside phosphotransferase domain-containing protein</fullName>
    </recommendedName>
</protein>
<reference evidence="1 2" key="1">
    <citation type="submission" date="2014-04" db="EMBL/GenBank/DDBJ databases">
        <authorList>
            <consortium name="DOE Joint Genome Institute"/>
            <person name="Kuo A."/>
            <person name="Girlanda M."/>
            <person name="Perotto S."/>
            <person name="Kohler A."/>
            <person name="Nagy L.G."/>
            <person name="Floudas D."/>
            <person name="Copeland A."/>
            <person name="Barry K.W."/>
            <person name="Cichocki N."/>
            <person name="Veneault-Fourrey C."/>
            <person name="LaButti K."/>
            <person name="Lindquist E.A."/>
            <person name="Lipzen A."/>
            <person name="Lundell T."/>
            <person name="Morin E."/>
            <person name="Murat C."/>
            <person name="Sun H."/>
            <person name="Tunlid A."/>
            <person name="Henrissat B."/>
            <person name="Grigoriev I.V."/>
            <person name="Hibbett D.S."/>
            <person name="Martin F."/>
            <person name="Nordberg H.P."/>
            <person name="Cantor M.N."/>
            <person name="Hua S.X."/>
        </authorList>
    </citation>
    <scope>NUCLEOTIDE SEQUENCE [LARGE SCALE GENOMIC DNA]</scope>
    <source>
        <strain evidence="1 2">MUT 4182</strain>
    </source>
</reference>
<sequence>MSAADFGFLANDNLPSREAIVTMCKTAGYKCRGIPIHIQPSGPIVAWIKYGPNVTMAEALTQDCVAKVLSANPAAGVQVPRVYMAFSIDNPTYPIGYIVMEHIDAPDCDEKDYELVAKAVQTLISVPGPNLVPGPVGGGCVTHTFFVEWTSAITYDTVEELQQHINGILRYMGDTRRVNLVADTSAGLRLCPCHINPGHFKKCRDGTVVALDFSVTCFLPPSFFAVAMAMAGDIFTRKVARHVNYPKSDDVGAMVSASYYLIPFGRNDIGQPGSFSFNLD</sequence>
<dbReference type="HOGENOM" id="CLU_057554_1_0_1"/>
<dbReference type="OrthoDB" id="3250044at2759"/>
<accession>A0A0C3QCN4</accession>
<proteinExistence type="predicted"/>
<reference evidence="2" key="2">
    <citation type="submission" date="2015-01" db="EMBL/GenBank/DDBJ databases">
        <title>Evolutionary Origins and Diversification of the Mycorrhizal Mutualists.</title>
        <authorList>
            <consortium name="DOE Joint Genome Institute"/>
            <consortium name="Mycorrhizal Genomics Consortium"/>
            <person name="Kohler A."/>
            <person name="Kuo A."/>
            <person name="Nagy L.G."/>
            <person name="Floudas D."/>
            <person name="Copeland A."/>
            <person name="Barry K.W."/>
            <person name="Cichocki N."/>
            <person name="Veneault-Fourrey C."/>
            <person name="LaButti K."/>
            <person name="Lindquist E.A."/>
            <person name="Lipzen A."/>
            <person name="Lundell T."/>
            <person name="Morin E."/>
            <person name="Murat C."/>
            <person name="Riley R."/>
            <person name="Ohm R."/>
            <person name="Sun H."/>
            <person name="Tunlid A."/>
            <person name="Henrissat B."/>
            <person name="Grigoriev I.V."/>
            <person name="Hibbett D.S."/>
            <person name="Martin F."/>
        </authorList>
    </citation>
    <scope>NUCLEOTIDE SEQUENCE [LARGE SCALE GENOMIC DNA]</scope>
    <source>
        <strain evidence="2">MUT 4182</strain>
    </source>
</reference>
<evidence type="ECO:0000313" key="2">
    <source>
        <dbReference type="Proteomes" id="UP000054248"/>
    </source>
</evidence>
<gene>
    <name evidence="1" type="ORF">M407DRAFT_78393</name>
</gene>
<dbReference type="STRING" id="1051891.A0A0C3QCN4"/>
<keyword evidence="2" id="KW-1185">Reference proteome</keyword>
<name>A0A0C3QCN4_9AGAM</name>
<dbReference type="EMBL" id="KN823091">
    <property type="protein sequence ID" value="KIO23191.1"/>
    <property type="molecule type" value="Genomic_DNA"/>
</dbReference>
<dbReference type="AlphaFoldDB" id="A0A0C3QCN4"/>
<evidence type="ECO:0000313" key="1">
    <source>
        <dbReference type="EMBL" id="KIO23191.1"/>
    </source>
</evidence>
<organism evidence="1 2">
    <name type="scientific">Tulasnella calospora MUT 4182</name>
    <dbReference type="NCBI Taxonomy" id="1051891"/>
    <lineage>
        <taxon>Eukaryota</taxon>
        <taxon>Fungi</taxon>
        <taxon>Dikarya</taxon>
        <taxon>Basidiomycota</taxon>
        <taxon>Agaricomycotina</taxon>
        <taxon>Agaricomycetes</taxon>
        <taxon>Cantharellales</taxon>
        <taxon>Tulasnellaceae</taxon>
        <taxon>Tulasnella</taxon>
    </lineage>
</organism>